<evidence type="ECO:0000313" key="1">
    <source>
        <dbReference type="EMBL" id="JAD46818.1"/>
    </source>
</evidence>
<reference evidence="1" key="1">
    <citation type="submission" date="2014-09" db="EMBL/GenBank/DDBJ databases">
        <authorList>
            <person name="Magalhaes I.L.F."/>
            <person name="Oliveira U."/>
            <person name="Santos F.R."/>
            <person name="Vidigal T.H.D.A."/>
            <person name="Brescovit A.D."/>
            <person name="Santos A.J."/>
        </authorList>
    </citation>
    <scope>NUCLEOTIDE SEQUENCE</scope>
    <source>
        <tissue evidence="1">Shoot tissue taken approximately 20 cm above the soil surface</tissue>
    </source>
</reference>
<name>A0A0A9AA54_ARUDO</name>
<organism evidence="1">
    <name type="scientific">Arundo donax</name>
    <name type="common">Giant reed</name>
    <name type="synonym">Donax arundinaceus</name>
    <dbReference type="NCBI Taxonomy" id="35708"/>
    <lineage>
        <taxon>Eukaryota</taxon>
        <taxon>Viridiplantae</taxon>
        <taxon>Streptophyta</taxon>
        <taxon>Embryophyta</taxon>
        <taxon>Tracheophyta</taxon>
        <taxon>Spermatophyta</taxon>
        <taxon>Magnoliopsida</taxon>
        <taxon>Liliopsida</taxon>
        <taxon>Poales</taxon>
        <taxon>Poaceae</taxon>
        <taxon>PACMAD clade</taxon>
        <taxon>Arundinoideae</taxon>
        <taxon>Arundineae</taxon>
        <taxon>Arundo</taxon>
    </lineage>
</organism>
<dbReference type="AlphaFoldDB" id="A0A0A9AA54"/>
<accession>A0A0A9AA54</accession>
<proteinExistence type="predicted"/>
<reference evidence="1" key="2">
    <citation type="journal article" date="2015" name="Data Brief">
        <title>Shoot transcriptome of the giant reed, Arundo donax.</title>
        <authorList>
            <person name="Barrero R.A."/>
            <person name="Guerrero F.D."/>
            <person name="Moolhuijzen P."/>
            <person name="Goolsby J.A."/>
            <person name="Tidwell J."/>
            <person name="Bellgard S.E."/>
            <person name="Bellgard M.I."/>
        </authorList>
    </citation>
    <scope>NUCLEOTIDE SEQUENCE</scope>
    <source>
        <tissue evidence="1">Shoot tissue taken approximately 20 cm above the soil surface</tissue>
    </source>
</reference>
<sequence length="35" mass="3972">MEQSEACNPVKLGIFHKTIYGRNEGLKGTIRLHVM</sequence>
<dbReference type="EMBL" id="GBRH01251077">
    <property type="protein sequence ID" value="JAD46818.1"/>
    <property type="molecule type" value="Transcribed_RNA"/>
</dbReference>
<protein>
    <submittedName>
        <fullName evidence="1">Uncharacterized protein</fullName>
    </submittedName>
</protein>